<keyword evidence="2" id="KW-0472">Membrane</keyword>
<feature type="compositionally biased region" description="Low complexity" evidence="1">
    <location>
        <begin position="155"/>
        <end position="164"/>
    </location>
</feature>
<proteinExistence type="predicted"/>
<accession>A0A9W7MRP1</accession>
<gene>
    <name evidence="3" type="ORF">HRI_005209000</name>
</gene>
<name>A0A9W7MRP1_HIBTR</name>
<comment type="caution">
    <text evidence="3">The sequence shown here is derived from an EMBL/GenBank/DDBJ whole genome shotgun (WGS) entry which is preliminary data.</text>
</comment>
<dbReference type="Proteomes" id="UP001165190">
    <property type="component" value="Unassembled WGS sequence"/>
</dbReference>
<dbReference type="EMBL" id="BSYR01000077">
    <property type="protein sequence ID" value="GMJ15398.1"/>
    <property type="molecule type" value="Genomic_DNA"/>
</dbReference>
<feature type="transmembrane region" description="Helical" evidence="2">
    <location>
        <begin position="41"/>
        <end position="62"/>
    </location>
</feature>
<evidence type="ECO:0000313" key="3">
    <source>
        <dbReference type="EMBL" id="GMJ15398.1"/>
    </source>
</evidence>
<dbReference type="InterPro" id="IPR010608">
    <property type="entry name" value="DUF1195"/>
</dbReference>
<dbReference type="Pfam" id="PF06708">
    <property type="entry name" value="DUF1195"/>
    <property type="match status" value="1"/>
</dbReference>
<dbReference type="PANTHER" id="PTHR34358">
    <property type="entry name" value="OS03G0411600 PROTEIN"/>
    <property type="match status" value="1"/>
</dbReference>
<feature type="compositionally biased region" description="Polar residues" evidence="1">
    <location>
        <begin position="1"/>
        <end position="20"/>
    </location>
</feature>
<protein>
    <submittedName>
        <fullName evidence="3">Uncharacterized protein</fullName>
    </submittedName>
</protein>
<dbReference type="OrthoDB" id="2020737at2759"/>
<evidence type="ECO:0000256" key="1">
    <source>
        <dbReference type="SAM" id="MobiDB-lite"/>
    </source>
</evidence>
<sequence length="188" mass="20994">MGKDSPTSLSIAIHSQQQTTPEKDSSGSPIAGLLGKSRYKFWVLAAILLLAFWSMFTGSVSLKWSSGNLDTLSHDPDFSLREDLDVLELEEREKVVRKMWDVYTQSPRVRLPRFWVEAFEAAYENLSSDVAGVRDYAVSEIAKLSTRSLNLDPPSSQSKSSSSQGRKKASKQADKKKEMDAHNVNLHS</sequence>
<reference evidence="3" key="1">
    <citation type="submission" date="2023-05" db="EMBL/GenBank/DDBJ databases">
        <title>Genome and transcriptome analyses reveal genes involved in the formation of fine ridges on petal epidermal cells in Hibiscus trionum.</title>
        <authorList>
            <person name="Koshimizu S."/>
            <person name="Masuda S."/>
            <person name="Ishii T."/>
            <person name="Shirasu K."/>
            <person name="Hoshino A."/>
            <person name="Arita M."/>
        </authorList>
    </citation>
    <scope>NUCLEOTIDE SEQUENCE</scope>
    <source>
        <strain evidence="3">Hamamatsu line</strain>
    </source>
</reference>
<feature type="region of interest" description="Disordered" evidence="1">
    <location>
        <begin position="148"/>
        <end position="188"/>
    </location>
</feature>
<keyword evidence="2" id="KW-0812">Transmembrane</keyword>
<keyword evidence="2" id="KW-1133">Transmembrane helix</keyword>
<feature type="compositionally biased region" description="Basic and acidic residues" evidence="1">
    <location>
        <begin position="171"/>
        <end position="181"/>
    </location>
</feature>
<organism evidence="3 4">
    <name type="scientific">Hibiscus trionum</name>
    <name type="common">Flower of an hour</name>
    <dbReference type="NCBI Taxonomy" id="183268"/>
    <lineage>
        <taxon>Eukaryota</taxon>
        <taxon>Viridiplantae</taxon>
        <taxon>Streptophyta</taxon>
        <taxon>Embryophyta</taxon>
        <taxon>Tracheophyta</taxon>
        <taxon>Spermatophyta</taxon>
        <taxon>Magnoliopsida</taxon>
        <taxon>eudicotyledons</taxon>
        <taxon>Gunneridae</taxon>
        <taxon>Pentapetalae</taxon>
        <taxon>rosids</taxon>
        <taxon>malvids</taxon>
        <taxon>Malvales</taxon>
        <taxon>Malvaceae</taxon>
        <taxon>Malvoideae</taxon>
        <taxon>Hibiscus</taxon>
    </lineage>
</organism>
<feature type="region of interest" description="Disordered" evidence="1">
    <location>
        <begin position="1"/>
        <end position="27"/>
    </location>
</feature>
<dbReference type="PANTHER" id="PTHR34358:SF13">
    <property type="entry name" value="GENOME ASSEMBLY, CHROMOSOME: A08"/>
    <property type="match status" value="1"/>
</dbReference>
<dbReference type="AlphaFoldDB" id="A0A9W7MRP1"/>
<evidence type="ECO:0000256" key="2">
    <source>
        <dbReference type="SAM" id="Phobius"/>
    </source>
</evidence>
<evidence type="ECO:0000313" key="4">
    <source>
        <dbReference type="Proteomes" id="UP001165190"/>
    </source>
</evidence>
<keyword evidence="4" id="KW-1185">Reference proteome</keyword>